<dbReference type="Pfam" id="PF02515">
    <property type="entry name" value="CoA_transf_3"/>
    <property type="match status" value="1"/>
</dbReference>
<sequence length="382" mass="41347">MGPLCTQILADSGAEVIKVEPIIGDTTRHIGPSVTPGMGPLFMNLNRGKKTVSLDLSDARCRDALDRLIAGADVLIHNLRPKVAQRRGLDFERMKAINPALVYCNLYGYGQNGPYKDRPAYDDLIQGACGLPALFARAGASKPRFVPVNVADRIVGLYAAIAIPIGLHAARRSGTAQKVELPMFEVLASLVLGDHLYGATAVGQGSALGYPRLLSPDRRPFATRDGYICVAVYNDNHWRRFLPAIGREDILDDPRFASLNSRVEHIDTVSAFLSGILIEEPTAHWMEFFDRLDIPVSPMNTIESLLADPQTLASGLVVERDHPTEGRTRAVANPMVWNDASLSIGEAPKLGQHTREILNGAGLSDGEIDAMARDGIIVAAEA</sequence>
<organism evidence="2 3">
    <name type="scientific">Pseudooceanicola pacificus</name>
    <dbReference type="NCBI Taxonomy" id="2676438"/>
    <lineage>
        <taxon>Bacteria</taxon>
        <taxon>Pseudomonadati</taxon>
        <taxon>Pseudomonadota</taxon>
        <taxon>Alphaproteobacteria</taxon>
        <taxon>Rhodobacterales</taxon>
        <taxon>Paracoccaceae</taxon>
        <taxon>Pseudooceanicola</taxon>
    </lineage>
</organism>
<dbReference type="GO" id="GO:0008410">
    <property type="term" value="F:CoA-transferase activity"/>
    <property type="evidence" value="ECO:0007669"/>
    <property type="project" value="TreeGrafter"/>
</dbReference>
<dbReference type="Proteomes" id="UP000443843">
    <property type="component" value="Unassembled WGS sequence"/>
</dbReference>
<proteinExistence type="predicted"/>
<dbReference type="Gene3D" id="3.30.1540.10">
    <property type="entry name" value="formyl-coa transferase, domain 3"/>
    <property type="match status" value="1"/>
</dbReference>
<evidence type="ECO:0000313" key="3">
    <source>
        <dbReference type="Proteomes" id="UP000443843"/>
    </source>
</evidence>
<accession>A0A844WFC4</accession>
<dbReference type="SUPFAM" id="SSF89796">
    <property type="entry name" value="CoA-transferase family III (CaiB/BaiF)"/>
    <property type="match status" value="1"/>
</dbReference>
<name>A0A844WFC4_9RHOB</name>
<reference evidence="2 3" key="1">
    <citation type="submission" date="2019-11" db="EMBL/GenBank/DDBJ databases">
        <title>Pseudooceanicola pacifica sp. nov., isolated from deep-sea sediment of the Pacific Ocean.</title>
        <authorList>
            <person name="Lyu L."/>
        </authorList>
    </citation>
    <scope>NUCLEOTIDE SEQUENCE [LARGE SCALE GENOMIC DNA]</scope>
    <source>
        <strain evidence="2 3">216_PA32_1</strain>
    </source>
</reference>
<protein>
    <submittedName>
        <fullName evidence="2">CoA transferase</fullName>
    </submittedName>
</protein>
<dbReference type="PANTHER" id="PTHR48207:SF4">
    <property type="entry name" value="BLL6097 PROTEIN"/>
    <property type="match status" value="1"/>
</dbReference>
<dbReference type="InterPro" id="IPR050483">
    <property type="entry name" value="CoA-transferase_III_domain"/>
</dbReference>
<dbReference type="Gene3D" id="3.40.50.10540">
    <property type="entry name" value="Crotonobetainyl-coa:carnitine coa-transferase, domain 1"/>
    <property type="match status" value="1"/>
</dbReference>
<keyword evidence="1 2" id="KW-0808">Transferase</keyword>
<evidence type="ECO:0000313" key="2">
    <source>
        <dbReference type="EMBL" id="MWB78139.1"/>
    </source>
</evidence>
<comment type="caution">
    <text evidence="2">The sequence shown here is derived from an EMBL/GenBank/DDBJ whole genome shotgun (WGS) entry which is preliminary data.</text>
</comment>
<dbReference type="InterPro" id="IPR023606">
    <property type="entry name" value="CoA-Trfase_III_dom_1_sf"/>
</dbReference>
<evidence type="ECO:0000256" key="1">
    <source>
        <dbReference type="ARBA" id="ARBA00022679"/>
    </source>
</evidence>
<dbReference type="AlphaFoldDB" id="A0A844WFC4"/>
<dbReference type="EMBL" id="WNXQ01000004">
    <property type="protein sequence ID" value="MWB78139.1"/>
    <property type="molecule type" value="Genomic_DNA"/>
</dbReference>
<gene>
    <name evidence="2" type="ORF">GLS40_08900</name>
</gene>
<dbReference type="InterPro" id="IPR044855">
    <property type="entry name" value="CoA-Trfase_III_dom3_sf"/>
</dbReference>
<dbReference type="InterPro" id="IPR003673">
    <property type="entry name" value="CoA-Trfase_fam_III"/>
</dbReference>
<dbReference type="PANTHER" id="PTHR48207">
    <property type="entry name" value="SUCCINATE--HYDROXYMETHYLGLUTARATE COA-TRANSFERASE"/>
    <property type="match status" value="1"/>
</dbReference>
<keyword evidence="3" id="KW-1185">Reference proteome</keyword>